<dbReference type="RefSeq" id="XP_007691608.1">
    <property type="nucleotide sequence ID" value="XM_007693418.1"/>
</dbReference>
<gene>
    <name evidence="1" type="ORF">COCMIDRAFT_48933</name>
</gene>
<evidence type="ECO:0000313" key="1">
    <source>
        <dbReference type="EMBL" id="EUC41884.1"/>
    </source>
</evidence>
<proteinExistence type="predicted"/>
<dbReference type="EMBL" id="KI964082">
    <property type="protein sequence ID" value="EUC41884.1"/>
    <property type="molecule type" value="Genomic_DNA"/>
</dbReference>
<feature type="non-terminal residue" evidence="1">
    <location>
        <position position="1"/>
    </location>
</feature>
<dbReference type="OrthoDB" id="194358at2759"/>
<feature type="non-terminal residue" evidence="1">
    <location>
        <position position="73"/>
    </location>
</feature>
<protein>
    <submittedName>
        <fullName evidence="1">Uncharacterized protein</fullName>
    </submittedName>
</protein>
<dbReference type="HOGENOM" id="CLU_2711489_0_0_1"/>
<name>W6Z2K8_COCMI</name>
<dbReference type="GeneID" id="19124422"/>
<accession>W6Z2K8</accession>
<dbReference type="Proteomes" id="UP000054032">
    <property type="component" value="Unassembled WGS sequence"/>
</dbReference>
<organism evidence="1 2">
    <name type="scientific">Bipolaris oryzae ATCC 44560</name>
    <dbReference type="NCBI Taxonomy" id="930090"/>
    <lineage>
        <taxon>Eukaryota</taxon>
        <taxon>Fungi</taxon>
        <taxon>Dikarya</taxon>
        <taxon>Ascomycota</taxon>
        <taxon>Pezizomycotina</taxon>
        <taxon>Dothideomycetes</taxon>
        <taxon>Pleosporomycetidae</taxon>
        <taxon>Pleosporales</taxon>
        <taxon>Pleosporineae</taxon>
        <taxon>Pleosporaceae</taxon>
        <taxon>Bipolaris</taxon>
    </lineage>
</organism>
<reference evidence="1 2" key="1">
    <citation type="journal article" date="2013" name="PLoS Genet.">
        <title>Comparative genome structure, secondary metabolite, and effector coding capacity across Cochliobolus pathogens.</title>
        <authorList>
            <person name="Condon B.J."/>
            <person name="Leng Y."/>
            <person name="Wu D."/>
            <person name="Bushley K.E."/>
            <person name="Ohm R.A."/>
            <person name="Otillar R."/>
            <person name="Martin J."/>
            <person name="Schackwitz W."/>
            <person name="Grimwood J."/>
            <person name="MohdZainudin N."/>
            <person name="Xue C."/>
            <person name="Wang R."/>
            <person name="Manning V.A."/>
            <person name="Dhillon B."/>
            <person name="Tu Z.J."/>
            <person name="Steffenson B.J."/>
            <person name="Salamov A."/>
            <person name="Sun H."/>
            <person name="Lowry S."/>
            <person name="LaButti K."/>
            <person name="Han J."/>
            <person name="Copeland A."/>
            <person name="Lindquist E."/>
            <person name="Barry K."/>
            <person name="Schmutz J."/>
            <person name="Baker S.E."/>
            <person name="Ciuffetti L.M."/>
            <person name="Grigoriev I.V."/>
            <person name="Zhong S."/>
            <person name="Turgeon B.G."/>
        </authorList>
    </citation>
    <scope>NUCLEOTIDE SEQUENCE [LARGE SCALE GENOMIC DNA]</scope>
    <source>
        <strain evidence="1 2">ATCC 44560</strain>
    </source>
</reference>
<dbReference type="KEGG" id="bor:COCMIDRAFT_48933"/>
<keyword evidence="2" id="KW-1185">Reference proteome</keyword>
<sequence length="73" mass="8318">ITRTCLTILLYDEFDSGPCETYSAAKTLYENCPMLLYAAEYWHHHLGEGVSKDLNNLVIKFLHNSDKLRAAAQ</sequence>
<dbReference type="AlphaFoldDB" id="W6Z2K8"/>
<evidence type="ECO:0000313" key="2">
    <source>
        <dbReference type="Proteomes" id="UP000054032"/>
    </source>
</evidence>